<name>A0A518HDX7_9BACT</name>
<protein>
    <recommendedName>
        <fullName evidence="4">Neutral/alkaline non-lysosomal ceramidase</fullName>
    </recommendedName>
</protein>
<evidence type="ECO:0000313" key="3">
    <source>
        <dbReference type="Proteomes" id="UP000317835"/>
    </source>
</evidence>
<dbReference type="KEGG" id="tpla:ElP_70010"/>
<gene>
    <name evidence="2" type="ORF">ElP_70010</name>
</gene>
<feature type="chain" id="PRO_5022223800" description="Neutral/alkaline non-lysosomal ceramidase" evidence="1">
    <location>
        <begin position="32"/>
        <end position="487"/>
    </location>
</feature>
<reference evidence="2 3" key="1">
    <citation type="submission" date="2019-02" db="EMBL/GenBank/DDBJ databases">
        <title>Deep-cultivation of Planctomycetes and their phenomic and genomic characterization uncovers novel biology.</title>
        <authorList>
            <person name="Wiegand S."/>
            <person name="Jogler M."/>
            <person name="Boedeker C."/>
            <person name="Pinto D."/>
            <person name="Vollmers J."/>
            <person name="Rivas-Marin E."/>
            <person name="Kohn T."/>
            <person name="Peeters S.H."/>
            <person name="Heuer A."/>
            <person name="Rast P."/>
            <person name="Oberbeckmann S."/>
            <person name="Bunk B."/>
            <person name="Jeske O."/>
            <person name="Meyerdierks A."/>
            <person name="Storesund J.E."/>
            <person name="Kallscheuer N."/>
            <person name="Luecker S."/>
            <person name="Lage O.M."/>
            <person name="Pohl T."/>
            <person name="Merkel B.J."/>
            <person name="Hornburger P."/>
            <person name="Mueller R.-W."/>
            <person name="Bruemmer F."/>
            <person name="Labrenz M."/>
            <person name="Spormann A.M."/>
            <person name="Op den Camp H."/>
            <person name="Overmann J."/>
            <person name="Amann R."/>
            <person name="Jetten M.S.M."/>
            <person name="Mascher T."/>
            <person name="Medema M.H."/>
            <person name="Devos D.P."/>
            <person name="Kaster A.-K."/>
            <person name="Ovreas L."/>
            <person name="Rohde M."/>
            <person name="Galperin M.Y."/>
            <person name="Jogler C."/>
        </authorList>
    </citation>
    <scope>NUCLEOTIDE SEQUENCE [LARGE SCALE GENOMIC DNA]</scope>
    <source>
        <strain evidence="2 3">ElP</strain>
    </source>
</reference>
<organism evidence="2 3">
    <name type="scientific">Tautonia plasticadhaerens</name>
    <dbReference type="NCBI Taxonomy" id="2527974"/>
    <lineage>
        <taxon>Bacteria</taxon>
        <taxon>Pseudomonadati</taxon>
        <taxon>Planctomycetota</taxon>
        <taxon>Planctomycetia</taxon>
        <taxon>Isosphaerales</taxon>
        <taxon>Isosphaeraceae</taxon>
        <taxon>Tautonia</taxon>
    </lineage>
</organism>
<dbReference type="EMBL" id="CP036426">
    <property type="protein sequence ID" value="QDV39040.1"/>
    <property type="molecule type" value="Genomic_DNA"/>
</dbReference>
<keyword evidence="1" id="KW-0732">Signal</keyword>
<accession>A0A518HDX7</accession>
<evidence type="ECO:0000256" key="1">
    <source>
        <dbReference type="SAM" id="SignalP"/>
    </source>
</evidence>
<proteinExistence type="predicted"/>
<evidence type="ECO:0000313" key="2">
    <source>
        <dbReference type="EMBL" id="QDV39040.1"/>
    </source>
</evidence>
<dbReference type="RefSeq" id="WP_197446590.1">
    <property type="nucleotide sequence ID" value="NZ_CP036426.1"/>
</dbReference>
<evidence type="ECO:0008006" key="4">
    <source>
        <dbReference type="Google" id="ProtNLM"/>
    </source>
</evidence>
<keyword evidence="3" id="KW-1185">Reference proteome</keyword>
<dbReference type="AlphaFoldDB" id="A0A518HDX7"/>
<feature type="signal peptide" evidence="1">
    <location>
        <begin position="1"/>
        <end position="31"/>
    </location>
</feature>
<dbReference type="Proteomes" id="UP000317835">
    <property type="component" value="Chromosome"/>
</dbReference>
<sequence length="487" mass="53823" precursor="true">MTKTTRASRRTPIPVLLALLLPALSPAPGRSAELRVGAATTSITPDRPVALSGQMTTRIAEQVESPVTATALAIEARQGDEVVDQAILVSCDLVAIREGLVDRVRRRLGDRLPDFDPRKLILSATHTHTAPVLVEGQYDLPEDGIIRPAEYVEFLVDRVAEAAATAWEGRAPSTVGWGLGHAVVAQNRRAVYDDGRAVMYGPTDRPDFRDLEGFEDHGVEVLFFWGEDGALLATAINVACPSQEVEGRSAVNADFWHQVRESLRARHGEQLHVLGWTGAAGDQSPHLMFRERAEERMRTLRGLDRLDELARRVVRAWEEAFEGARQEIRDDVPMAHTVRTIELPVRRVTEEEYEDATEQVEALSADPASRRRMLWHQEVVDRYDRQRSGEVAPYAMELHAIRIGDVAIATNDFELFTSYGLQMKARSRALQTFVIQLAGPGTYLPTPRAVQGGGYSAIVESSVVGPEGGQVLVDRTVEAINALWPEP</sequence>